<dbReference type="PANTHER" id="PTHR15615:SF118">
    <property type="entry name" value="CYCLIN, HYPOTHETICAL (EUROFUNG)"/>
    <property type="match status" value="1"/>
</dbReference>
<dbReference type="Pfam" id="PF08613">
    <property type="entry name" value="Cyclin"/>
    <property type="match status" value="1"/>
</dbReference>
<keyword evidence="3" id="KW-1185">Reference proteome</keyword>
<name>A0A8H6CF75_9LECA</name>
<proteinExistence type="predicted"/>
<comment type="caution">
    <text evidence="2">The sequence shown here is derived from an EMBL/GenBank/DDBJ whole genome shotgun (WGS) entry which is preliminary data.</text>
</comment>
<evidence type="ECO:0000256" key="1">
    <source>
        <dbReference type="SAM" id="MobiDB-lite"/>
    </source>
</evidence>
<feature type="compositionally biased region" description="Polar residues" evidence="1">
    <location>
        <begin position="11"/>
        <end position="23"/>
    </location>
</feature>
<organism evidence="2 3">
    <name type="scientific">Letharia lupina</name>
    <dbReference type="NCBI Taxonomy" id="560253"/>
    <lineage>
        <taxon>Eukaryota</taxon>
        <taxon>Fungi</taxon>
        <taxon>Dikarya</taxon>
        <taxon>Ascomycota</taxon>
        <taxon>Pezizomycotina</taxon>
        <taxon>Lecanoromycetes</taxon>
        <taxon>OSLEUM clade</taxon>
        <taxon>Lecanoromycetidae</taxon>
        <taxon>Lecanorales</taxon>
        <taxon>Lecanorineae</taxon>
        <taxon>Parmeliaceae</taxon>
        <taxon>Letharia</taxon>
    </lineage>
</organism>
<feature type="compositionally biased region" description="Polar residues" evidence="1">
    <location>
        <begin position="115"/>
        <end position="143"/>
    </location>
</feature>
<feature type="compositionally biased region" description="Pro residues" evidence="1">
    <location>
        <begin position="394"/>
        <end position="403"/>
    </location>
</feature>
<dbReference type="EMBL" id="JACCJB010000012">
    <property type="protein sequence ID" value="KAF6222359.1"/>
    <property type="molecule type" value="Genomic_DNA"/>
</dbReference>
<feature type="compositionally biased region" description="Polar residues" evidence="1">
    <location>
        <begin position="380"/>
        <end position="393"/>
    </location>
</feature>
<reference evidence="2 3" key="1">
    <citation type="journal article" date="2020" name="Genomics">
        <title>Complete, high-quality genomes from long-read metagenomic sequencing of two wolf lichen thalli reveals enigmatic genome architecture.</title>
        <authorList>
            <person name="McKenzie S.K."/>
            <person name="Walston R.F."/>
            <person name="Allen J.L."/>
        </authorList>
    </citation>
    <scope>NUCLEOTIDE SEQUENCE [LARGE SCALE GENOMIC DNA]</scope>
    <source>
        <strain evidence="2">WasteWater1</strain>
    </source>
</reference>
<feature type="region of interest" description="Disordered" evidence="1">
    <location>
        <begin position="431"/>
        <end position="587"/>
    </location>
</feature>
<dbReference type="GO" id="GO:0019901">
    <property type="term" value="F:protein kinase binding"/>
    <property type="evidence" value="ECO:0007669"/>
    <property type="project" value="InterPro"/>
</dbReference>
<dbReference type="GeneID" id="59329861"/>
<feature type="compositionally biased region" description="Polar residues" evidence="1">
    <location>
        <begin position="562"/>
        <end position="574"/>
    </location>
</feature>
<feature type="compositionally biased region" description="Polar residues" evidence="1">
    <location>
        <begin position="479"/>
        <end position="492"/>
    </location>
</feature>
<dbReference type="InterPro" id="IPR013922">
    <property type="entry name" value="Cyclin_PHO80-like"/>
</dbReference>
<feature type="compositionally biased region" description="Low complexity" evidence="1">
    <location>
        <begin position="551"/>
        <end position="560"/>
    </location>
</feature>
<feature type="region of interest" description="Disordered" evidence="1">
    <location>
        <begin position="108"/>
        <end position="171"/>
    </location>
</feature>
<dbReference type="RefSeq" id="XP_037151794.1">
    <property type="nucleotide sequence ID" value="XM_037292375.1"/>
</dbReference>
<evidence type="ECO:0000313" key="3">
    <source>
        <dbReference type="Proteomes" id="UP000593566"/>
    </source>
</evidence>
<feature type="region of interest" description="Disordered" evidence="1">
    <location>
        <begin position="1"/>
        <end position="26"/>
    </location>
</feature>
<dbReference type="Gene3D" id="1.10.472.10">
    <property type="entry name" value="Cyclin-like"/>
    <property type="match status" value="1"/>
</dbReference>
<dbReference type="GO" id="GO:0005634">
    <property type="term" value="C:nucleus"/>
    <property type="evidence" value="ECO:0007669"/>
    <property type="project" value="TreeGrafter"/>
</dbReference>
<dbReference type="CDD" id="cd20557">
    <property type="entry name" value="CYCLIN_ScPCL1-like"/>
    <property type="match status" value="1"/>
</dbReference>
<sequence length="660" mass="73033">MLRLQRPPSMPSTHLSERTNLNSILPPFPPRRDFDWDWSKVNAASRAGQKSHLPCSHYFPESVRGCELPGNEHGLRTPPRDMNGMNGNPLLASNAEGTQYKRVPVVASNAPPYQPSLTTLDNSKQSSNRQPFYNSYYSATRPQSPVLPKKDHTAQNEQTARRRASNDSNSIASHLQIPASINDSKGSLPEFAAQITCFFWFESYSTLRLVEDAPYVPNPTGLLVSEAMPTTGFRKWVTTILSMTQVSQNVILLALMFIYRLKKFNPGVKGKVGSEFRLLTVALMLGNKFLDDNTYTNKTWAEVSGISVQEIHVMEVEFLSNMRYTLFASEEEWKAWHVKLGNFSDYYDKASRFRIENMARNMPLPTPQFSGHPHLPSPPASQNTSPPFMTNPSPGHPALPHPLSVPPYLAPNIPSPALPMPDVDLKPWSRKRSLEDHSLEPPAKRLSSLNPSAASSTTLTPSTVKNTTPPVPRLPMPNLSISTGSQHGSSPAQLPMPSGRAMSTVFPGPNRWPQNGTLPSLQSSTYFSQTGSARSGSPLTGQPNRQSPYATGPSTPSPTSFHFPQNAQTPNGLSPSGFPAPRSSPYKPIRRVNTLLVPPPSASLQNQPQNVSYDQMHYQPLGKPISEQRRGVLPCLPFETWSQAHHMHDQNYLPQPNFAS</sequence>
<dbReference type="InterPro" id="IPR036915">
    <property type="entry name" value="Cyclin-like_sf"/>
</dbReference>
<dbReference type="SUPFAM" id="SSF47954">
    <property type="entry name" value="Cyclin-like"/>
    <property type="match status" value="1"/>
</dbReference>
<feature type="compositionally biased region" description="Polar residues" evidence="1">
    <location>
        <begin position="512"/>
        <end position="549"/>
    </location>
</feature>
<feature type="compositionally biased region" description="Low complexity" evidence="1">
    <location>
        <begin position="446"/>
        <end position="463"/>
    </location>
</feature>
<protein>
    <submittedName>
        <fullName evidence="2">Uncharacterized protein</fullName>
    </submittedName>
</protein>
<feature type="region of interest" description="Disordered" evidence="1">
    <location>
        <begin position="363"/>
        <end position="403"/>
    </location>
</feature>
<evidence type="ECO:0000313" key="2">
    <source>
        <dbReference type="EMBL" id="KAF6222359.1"/>
    </source>
</evidence>
<dbReference type="PANTHER" id="PTHR15615">
    <property type="match status" value="1"/>
</dbReference>
<dbReference type="Proteomes" id="UP000593566">
    <property type="component" value="Unassembled WGS sequence"/>
</dbReference>
<dbReference type="GO" id="GO:0016538">
    <property type="term" value="F:cyclin-dependent protein serine/threonine kinase regulator activity"/>
    <property type="evidence" value="ECO:0007669"/>
    <property type="project" value="TreeGrafter"/>
</dbReference>
<dbReference type="GO" id="GO:0000307">
    <property type="term" value="C:cyclin-dependent protein kinase holoenzyme complex"/>
    <property type="evidence" value="ECO:0007669"/>
    <property type="project" value="TreeGrafter"/>
</dbReference>
<feature type="compositionally biased region" description="Basic and acidic residues" evidence="1">
    <location>
        <begin position="431"/>
        <end position="443"/>
    </location>
</feature>
<dbReference type="AlphaFoldDB" id="A0A8H6CF75"/>
<accession>A0A8H6CF75</accession>
<gene>
    <name evidence="2" type="ORF">HO133_001445</name>
</gene>